<evidence type="ECO:0000256" key="1">
    <source>
        <dbReference type="SAM" id="MobiDB-lite"/>
    </source>
</evidence>
<feature type="compositionally biased region" description="Low complexity" evidence="1">
    <location>
        <begin position="129"/>
        <end position="138"/>
    </location>
</feature>
<feature type="compositionally biased region" description="Low complexity" evidence="1">
    <location>
        <begin position="227"/>
        <end position="243"/>
    </location>
</feature>
<feature type="compositionally biased region" description="Basic and acidic residues" evidence="1">
    <location>
        <begin position="144"/>
        <end position="180"/>
    </location>
</feature>
<feature type="region of interest" description="Disordered" evidence="1">
    <location>
        <begin position="105"/>
        <end position="302"/>
    </location>
</feature>
<sequence>MTTELRRFRVRVEDAPDAPEEARCFSDSLSDGRSLSSYTSGSFDDNASIVTVIRLVNDAVDSIESDAYHWKSSSQSSMWLSPSRLRPPELASHWDLSEAQQAIRRGGSMRSLQLDDRLGSPGRDGDGPGAWAAAAAAGTSFQWERNHSGGWERRPGRLSDGRAKDPEEPRGDRRRSRDSGGEDGSSPVYEEYRGPQREPEETESLYDTLPPTRRAYEGYPAAPPPGLHLHPAQLQPPLRAWDGGPAGGCRGPEAGPGEPGGLGGTGDELERLLNLVSLRARRATRTHRSSTGSEPTKGWEGF</sequence>
<keyword evidence="3" id="KW-1185">Reference proteome</keyword>
<feature type="compositionally biased region" description="Low complexity" evidence="1">
    <location>
        <begin position="26"/>
        <end position="39"/>
    </location>
</feature>
<dbReference type="Proteomes" id="UP001174136">
    <property type="component" value="Unassembled WGS sequence"/>
</dbReference>
<comment type="caution">
    <text evidence="2">The sequence shown here is derived from an EMBL/GenBank/DDBJ whole genome shotgun (WGS) entry which is preliminary data.</text>
</comment>
<organism evidence="2 3">
    <name type="scientific">Merluccius polli</name>
    <name type="common">Benguela hake</name>
    <name type="synonym">Merluccius cadenati</name>
    <dbReference type="NCBI Taxonomy" id="89951"/>
    <lineage>
        <taxon>Eukaryota</taxon>
        <taxon>Metazoa</taxon>
        <taxon>Chordata</taxon>
        <taxon>Craniata</taxon>
        <taxon>Vertebrata</taxon>
        <taxon>Euteleostomi</taxon>
        <taxon>Actinopterygii</taxon>
        <taxon>Neopterygii</taxon>
        <taxon>Teleostei</taxon>
        <taxon>Neoteleostei</taxon>
        <taxon>Acanthomorphata</taxon>
        <taxon>Zeiogadaria</taxon>
        <taxon>Gadariae</taxon>
        <taxon>Gadiformes</taxon>
        <taxon>Gadoidei</taxon>
        <taxon>Merlucciidae</taxon>
        <taxon>Merluccius</taxon>
    </lineage>
</organism>
<name>A0AA47P1H8_MERPO</name>
<gene>
    <name evidence="2" type="primary">FAT3</name>
    <name evidence="2" type="ORF">N1851_017156</name>
</gene>
<evidence type="ECO:0000313" key="2">
    <source>
        <dbReference type="EMBL" id="KAK0144453.1"/>
    </source>
</evidence>
<feature type="compositionally biased region" description="Basic and acidic residues" evidence="1">
    <location>
        <begin position="190"/>
        <end position="199"/>
    </location>
</feature>
<dbReference type="EMBL" id="JAOPHQ010003133">
    <property type="protein sequence ID" value="KAK0144453.1"/>
    <property type="molecule type" value="Genomic_DNA"/>
</dbReference>
<feature type="region of interest" description="Disordered" evidence="1">
    <location>
        <begin position="19"/>
        <end position="39"/>
    </location>
</feature>
<proteinExistence type="predicted"/>
<feature type="compositionally biased region" description="Gly residues" evidence="1">
    <location>
        <begin position="257"/>
        <end position="266"/>
    </location>
</feature>
<feature type="compositionally biased region" description="Basic and acidic residues" evidence="1">
    <location>
        <begin position="113"/>
        <end position="126"/>
    </location>
</feature>
<reference evidence="2" key="1">
    <citation type="journal article" date="2023" name="Front. Mar. Sci.">
        <title>A new Merluccius polli reference genome to investigate the effects of global change in West African waters.</title>
        <authorList>
            <person name="Mateo J.L."/>
            <person name="Blanco-Fernandez C."/>
            <person name="Garcia-Vazquez E."/>
            <person name="Machado-Schiaffino G."/>
        </authorList>
    </citation>
    <scope>NUCLEOTIDE SEQUENCE</scope>
    <source>
        <strain evidence="2">C29</strain>
        <tissue evidence="2">Fin</tissue>
    </source>
</reference>
<feature type="compositionally biased region" description="Basic residues" evidence="1">
    <location>
        <begin position="279"/>
        <end position="288"/>
    </location>
</feature>
<dbReference type="AlphaFoldDB" id="A0AA47P1H8"/>
<accession>A0AA47P1H8</accession>
<evidence type="ECO:0000313" key="3">
    <source>
        <dbReference type="Proteomes" id="UP001174136"/>
    </source>
</evidence>
<protein>
    <submittedName>
        <fullName evidence="2">Protocadherin Fat 3</fullName>
    </submittedName>
</protein>